<gene>
    <name evidence="2" type="ORF">ASPCADRAFT_209192</name>
</gene>
<organism evidence="2 3">
    <name type="scientific">Aspergillus carbonarius (strain ITEM 5010)</name>
    <dbReference type="NCBI Taxonomy" id="602072"/>
    <lineage>
        <taxon>Eukaryota</taxon>
        <taxon>Fungi</taxon>
        <taxon>Dikarya</taxon>
        <taxon>Ascomycota</taxon>
        <taxon>Pezizomycotina</taxon>
        <taxon>Eurotiomycetes</taxon>
        <taxon>Eurotiomycetidae</taxon>
        <taxon>Eurotiales</taxon>
        <taxon>Aspergillaceae</taxon>
        <taxon>Aspergillus</taxon>
        <taxon>Aspergillus subgen. Circumdati</taxon>
    </lineage>
</organism>
<dbReference type="STRING" id="602072.A0A1R3RHJ3"/>
<evidence type="ECO:0008006" key="4">
    <source>
        <dbReference type="Google" id="ProtNLM"/>
    </source>
</evidence>
<dbReference type="VEuPathDB" id="FungiDB:ASPCADRAFT_209192"/>
<keyword evidence="1" id="KW-0732">Signal</keyword>
<dbReference type="OrthoDB" id="5308323at2759"/>
<keyword evidence="3" id="KW-1185">Reference proteome</keyword>
<dbReference type="Proteomes" id="UP000188318">
    <property type="component" value="Unassembled WGS sequence"/>
</dbReference>
<accession>A0A1R3RHJ3</accession>
<sequence>MKTSTPIAALALLTTMALTSPTPIDLAARACTTISPTIIDILDSANPNTPNPGQHFSLARSAIANTKISALTFTGIPTDATGCMLTIDIPALTQPIAQGANQADIWSTDPWDSTSLPTWNNQPNRREMVGTYQFPNTPTSSPTHTIIASNTCSTRMSWLALLSTWQTTSGTVDFQNSVSGANPIGFSLVYNC</sequence>
<protein>
    <recommendedName>
        <fullName evidence="4">Ubiquitin 3 binding protein But2 C-terminal domain-containing protein</fullName>
    </recommendedName>
</protein>
<evidence type="ECO:0000313" key="2">
    <source>
        <dbReference type="EMBL" id="OOF93940.1"/>
    </source>
</evidence>
<dbReference type="OMA" id="MVGTYIF"/>
<reference evidence="3" key="1">
    <citation type="journal article" date="2017" name="Genome Biol.">
        <title>Comparative genomics reveals high biological diversity and specific adaptations in the industrially and medically important fungal genus Aspergillus.</title>
        <authorList>
            <person name="de Vries R.P."/>
            <person name="Riley R."/>
            <person name="Wiebenga A."/>
            <person name="Aguilar-Osorio G."/>
            <person name="Amillis S."/>
            <person name="Uchima C.A."/>
            <person name="Anderluh G."/>
            <person name="Asadollahi M."/>
            <person name="Askin M."/>
            <person name="Barry K."/>
            <person name="Battaglia E."/>
            <person name="Bayram O."/>
            <person name="Benocci T."/>
            <person name="Braus-Stromeyer S.A."/>
            <person name="Caldana C."/>
            <person name="Canovas D."/>
            <person name="Cerqueira G.C."/>
            <person name="Chen F."/>
            <person name="Chen W."/>
            <person name="Choi C."/>
            <person name="Clum A."/>
            <person name="Dos Santos R.A."/>
            <person name="Damasio A.R."/>
            <person name="Diallinas G."/>
            <person name="Emri T."/>
            <person name="Fekete E."/>
            <person name="Flipphi M."/>
            <person name="Freyberg S."/>
            <person name="Gallo A."/>
            <person name="Gournas C."/>
            <person name="Habgood R."/>
            <person name="Hainaut M."/>
            <person name="Harispe M.L."/>
            <person name="Henrissat B."/>
            <person name="Hilden K.S."/>
            <person name="Hope R."/>
            <person name="Hossain A."/>
            <person name="Karabika E."/>
            <person name="Karaffa L."/>
            <person name="Karanyi Z."/>
            <person name="Krasevec N."/>
            <person name="Kuo A."/>
            <person name="Kusch H."/>
            <person name="LaButti K."/>
            <person name="Lagendijk E.L."/>
            <person name="Lapidus A."/>
            <person name="Levasseur A."/>
            <person name="Lindquist E."/>
            <person name="Lipzen A."/>
            <person name="Logrieco A.F."/>
            <person name="MacCabe A."/>
            <person name="Maekelae M.R."/>
            <person name="Malavazi I."/>
            <person name="Melin P."/>
            <person name="Meyer V."/>
            <person name="Mielnichuk N."/>
            <person name="Miskei M."/>
            <person name="Molnar A.P."/>
            <person name="Mule G."/>
            <person name="Ngan C.Y."/>
            <person name="Orejas M."/>
            <person name="Orosz E."/>
            <person name="Ouedraogo J.P."/>
            <person name="Overkamp K.M."/>
            <person name="Park H.-S."/>
            <person name="Perrone G."/>
            <person name="Piumi F."/>
            <person name="Punt P.J."/>
            <person name="Ram A.F."/>
            <person name="Ramon A."/>
            <person name="Rauscher S."/>
            <person name="Record E."/>
            <person name="Riano-Pachon D.M."/>
            <person name="Robert V."/>
            <person name="Roehrig J."/>
            <person name="Ruller R."/>
            <person name="Salamov A."/>
            <person name="Salih N.S."/>
            <person name="Samson R.A."/>
            <person name="Sandor E."/>
            <person name="Sanguinetti M."/>
            <person name="Schuetze T."/>
            <person name="Sepcic K."/>
            <person name="Shelest E."/>
            <person name="Sherlock G."/>
            <person name="Sophianopoulou V."/>
            <person name="Squina F.M."/>
            <person name="Sun H."/>
            <person name="Susca A."/>
            <person name="Todd R.B."/>
            <person name="Tsang A."/>
            <person name="Unkles S.E."/>
            <person name="van de Wiele N."/>
            <person name="van Rossen-Uffink D."/>
            <person name="Oliveira J.V."/>
            <person name="Vesth T.C."/>
            <person name="Visser J."/>
            <person name="Yu J.-H."/>
            <person name="Zhou M."/>
            <person name="Andersen M.R."/>
            <person name="Archer D.B."/>
            <person name="Baker S.E."/>
            <person name="Benoit I."/>
            <person name="Brakhage A.A."/>
            <person name="Braus G.H."/>
            <person name="Fischer R."/>
            <person name="Frisvad J.C."/>
            <person name="Goldman G.H."/>
            <person name="Houbraken J."/>
            <person name="Oakley B."/>
            <person name="Pocsi I."/>
            <person name="Scazzocchio C."/>
            <person name="Seiboth B."/>
            <person name="vanKuyk P.A."/>
            <person name="Wortman J."/>
            <person name="Dyer P.S."/>
            <person name="Grigoriev I.V."/>
        </authorList>
    </citation>
    <scope>NUCLEOTIDE SEQUENCE [LARGE SCALE GENOMIC DNA]</scope>
    <source>
        <strain evidence="3">ITEM 5010</strain>
    </source>
</reference>
<evidence type="ECO:0000256" key="1">
    <source>
        <dbReference type="SAM" id="SignalP"/>
    </source>
</evidence>
<dbReference type="AlphaFoldDB" id="A0A1R3RHJ3"/>
<proteinExistence type="predicted"/>
<dbReference type="EMBL" id="KV907503">
    <property type="protein sequence ID" value="OOF93940.1"/>
    <property type="molecule type" value="Genomic_DNA"/>
</dbReference>
<evidence type="ECO:0000313" key="3">
    <source>
        <dbReference type="Proteomes" id="UP000188318"/>
    </source>
</evidence>
<feature type="chain" id="PRO_5010207237" description="Ubiquitin 3 binding protein But2 C-terminal domain-containing protein" evidence="1">
    <location>
        <begin position="22"/>
        <end position="192"/>
    </location>
</feature>
<name>A0A1R3RHJ3_ASPC5</name>
<feature type="signal peptide" evidence="1">
    <location>
        <begin position="1"/>
        <end position="21"/>
    </location>
</feature>